<accession>A0AAV6HB85</accession>
<keyword evidence="2" id="KW-1185">Reference proteome</keyword>
<reference evidence="1" key="1">
    <citation type="submission" date="2020-10" db="EMBL/GenBank/DDBJ databases">
        <title>Chromosome-scale genome assembly of the Allis shad, Alosa alosa.</title>
        <authorList>
            <person name="Margot Z."/>
            <person name="Christophe K."/>
            <person name="Cabau C."/>
            <person name="Louis A."/>
            <person name="Berthelot C."/>
            <person name="Parey E."/>
            <person name="Roest Crollius H."/>
            <person name="Montfort J."/>
            <person name="Robinson-Rechavi M."/>
            <person name="Bucao C."/>
            <person name="Bouchez O."/>
            <person name="Gislard M."/>
            <person name="Lluch J."/>
            <person name="Milhes M."/>
            <person name="Lampietro C."/>
            <person name="Lopez Roques C."/>
            <person name="Donnadieu C."/>
            <person name="Braasch I."/>
            <person name="Desvignes T."/>
            <person name="Postlethwait J."/>
            <person name="Bobe J."/>
            <person name="Guiguen Y."/>
        </authorList>
    </citation>
    <scope>NUCLEOTIDE SEQUENCE</scope>
    <source>
        <strain evidence="1">M-15738</strain>
        <tissue evidence="1">Blood</tissue>
    </source>
</reference>
<comment type="caution">
    <text evidence="1">The sequence shown here is derived from an EMBL/GenBank/DDBJ whole genome shotgun (WGS) entry which is preliminary data.</text>
</comment>
<gene>
    <name evidence="1" type="ORF">AALO_G00027110</name>
</gene>
<dbReference type="AlphaFoldDB" id="A0AAV6HB85"/>
<evidence type="ECO:0000313" key="1">
    <source>
        <dbReference type="EMBL" id="KAG5284473.1"/>
    </source>
</evidence>
<proteinExistence type="predicted"/>
<dbReference type="EMBL" id="JADWDJ010000002">
    <property type="protein sequence ID" value="KAG5284473.1"/>
    <property type="molecule type" value="Genomic_DNA"/>
</dbReference>
<protein>
    <submittedName>
        <fullName evidence="1">Uncharacterized protein</fullName>
    </submittedName>
</protein>
<evidence type="ECO:0000313" key="2">
    <source>
        <dbReference type="Proteomes" id="UP000823561"/>
    </source>
</evidence>
<name>A0AAV6HB85_9TELE</name>
<sequence>MEDRRLHQVDFQQRRSNEHYVSNMHIKIDDIHFRNNYLDKCVEPNDNGTYQVPQYPRPVEFHVPRISHVTASQGLQDILKYGGFIGGWRSSFLRWGLVIGPEEILNAEQRYLETLFPDRSPEEKERQEPFLRKFTTSPEFGDASRYGNFRFTFSLADVLQMYSTQFCREQRPVLRVYETVIFRQLVRYIVLIHSPDVHDYDAYPELGDNDEGVCTYRDGEIIWHAQAISGTHRFRLIENREERQVHVDEVDDEFYVWDHVTLAFHMPRGKILRFPRENLKGVLSTCPNGDTDLNKLIGKQAADKILSEIL</sequence>
<dbReference type="Proteomes" id="UP000823561">
    <property type="component" value="Chromosome 2"/>
</dbReference>
<organism evidence="1 2">
    <name type="scientific">Alosa alosa</name>
    <name type="common">allis shad</name>
    <dbReference type="NCBI Taxonomy" id="278164"/>
    <lineage>
        <taxon>Eukaryota</taxon>
        <taxon>Metazoa</taxon>
        <taxon>Chordata</taxon>
        <taxon>Craniata</taxon>
        <taxon>Vertebrata</taxon>
        <taxon>Euteleostomi</taxon>
        <taxon>Actinopterygii</taxon>
        <taxon>Neopterygii</taxon>
        <taxon>Teleostei</taxon>
        <taxon>Clupei</taxon>
        <taxon>Clupeiformes</taxon>
        <taxon>Clupeoidei</taxon>
        <taxon>Clupeidae</taxon>
        <taxon>Alosa</taxon>
    </lineage>
</organism>